<evidence type="ECO:0000313" key="3">
    <source>
        <dbReference type="Proteomes" id="UP000822688"/>
    </source>
</evidence>
<name>A0A8T0HYR1_CERPU</name>
<evidence type="ECO:0000313" key="2">
    <source>
        <dbReference type="EMBL" id="KAG0575765.1"/>
    </source>
</evidence>
<gene>
    <name evidence="2" type="ORF">KC19_5G029400</name>
</gene>
<accession>A0A8T0HYR1</accession>
<protein>
    <submittedName>
        <fullName evidence="2">Uncharacterized protein</fullName>
    </submittedName>
</protein>
<keyword evidence="1" id="KW-0732">Signal</keyword>
<dbReference type="Proteomes" id="UP000822688">
    <property type="component" value="Chromosome 5"/>
</dbReference>
<feature type="chain" id="PRO_5035944717" evidence="1">
    <location>
        <begin position="26"/>
        <end position="78"/>
    </location>
</feature>
<comment type="caution">
    <text evidence="2">The sequence shown here is derived from an EMBL/GenBank/DDBJ whole genome shotgun (WGS) entry which is preliminary data.</text>
</comment>
<evidence type="ECO:0000256" key="1">
    <source>
        <dbReference type="SAM" id="SignalP"/>
    </source>
</evidence>
<dbReference type="AlphaFoldDB" id="A0A8T0HYR1"/>
<keyword evidence="3" id="KW-1185">Reference proteome</keyword>
<reference evidence="2" key="1">
    <citation type="submission" date="2020-06" db="EMBL/GenBank/DDBJ databases">
        <title>WGS assembly of Ceratodon purpureus strain R40.</title>
        <authorList>
            <person name="Carey S.B."/>
            <person name="Jenkins J."/>
            <person name="Shu S."/>
            <person name="Lovell J.T."/>
            <person name="Sreedasyam A."/>
            <person name="Maumus F."/>
            <person name="Tiley G.P."/>
            <person name="Fernandez-Pozo N."/>
            <person name="Barry K."/>
            <person name="Chen C."/>
            <person name="Wang M."/>
            <person name="Lipzen A."/>
            <person name="Daum C."/>
            <person name="Saski C.A."/>
            <person name="Payton A.C."/>
            <person name="Mcbreen J.C."/>
            <person name="Conrad R.E."/>
            <person name="Kollar L.M."/>
            <person name="Olsson S."/>
            <person name="Huttunen S."/>
            <person name="Landis J.B."/>
            <person name="Wickett N.J."/>
            <person name="Johnson M.G."/>
            <person name="Rensing S.A."/>
            <person name="Grimwood J."/>
            <person name="Schmutz J."/>
            <person name="Mcdaniel S.F."/>
        </authorList>
    </citation>
    <scope>NUCLEOTIDE SEQUENCE</scope>
    <source>
        <strain evidence="2">R40</strain>
    </source>
</reference>
<sequence>MVEHLGWSRFLVARARLAWVARFLGWSMVVDEVQWGGSYSHKRWAFRWPWRQLMVRQMRASVLHNLSPELNDTLKSIT</sequence>
<dbReference type="EMBL" id="CM026425">
    <property type="protein sequence ID" value="KAG0575765.1"/>
    <property type="molecule type" value="Genomic_DNA"/>
</dbReference>
<feature type="signal peptide" evidence="1">
    <location>
        <begin position="1"/>
        <end position="25"/>
    </location>
</feature>
<organism evidence="2 3">
    <name type="scientific">Ceratodon purpureus</name>
    <name type="common">Fire moss</name>
    <name type="synonym">Dicranum purpureum</name>
    <dbReference type="NCBI Taxonomy" id="3225"/>
    <lineage>
        <taxon>Eukaryota</taxon>
        <taxon>Viridiplantae</taxon>
        <taxon>Streptophyta</taxon>
        <taxon>Embryophyta</taxon>
        <taxon>Bryophyta</taxon>
        <taxon>Bryophytina</taxon>
        <taxon>Bryopsida</taxon>
        <taxon>Dicranidae</taxon>
        <taxon>Pseudoditrichales</taxon>
        <taxon>Ditrichaceae</taxon>
        <taxon>Ceratodon</taxon>
    </lineage>
</organism>
<proteinExistence type="predicted"/>